<reference evidence="5 6" key="1">
    <citation type="submission" date="2018-05" db="EMBL/GenBank/DDBJ databases">
        <title>Genome sequencing and assembly of the regulated plant pathogen Lachnellula willkommii and related sister species for the development of diagnostic species identification markers.</title>
        <authorList>
            <person name="Giroux E."/>
            <person name="Bilodeau G."/>
        </authorList>
    </citation>
    <scope>NUCLEOTIDE SEQUENCE [LARGE SCALE GENOMIC DNA]</scope>
    <source>
        <strain evidence="5 6">CBS 268.59</strain>
    </source>
</reference>
<sequence length="1458" mass="149326">MAPSIVQAAVLLTLASPAWTFSGSSVDVLEKRAGPIIPAVLPGTWTYQGCYTDPGPRTLSGSSYTSTTNMTDEYCIGYCDQNGYIYAGTEYSQECYCSNTIASTGAVATSTDCNMACTGNSTELCGGGSRLSLFWNGKNPPSGPSTNPGAAGYGFYGCYTEGNGGRALTTGPVTITGGASTMTVAKCISACNTAGFSMAGIEYADECYCGNAFANTPTVAPGGLSDCNMLCAGNSSEYCGAGNRLDVYKQGYLGSQSTVASVVASSTANILQTSSTSSKSSSSSSSSQILTSSSSSTKLTTTTSSSSSMKPSTSSSSSVQTTSSSSSAKPTTSSSSSKPTTSSSSSTKSSSSSSSAVSTTSSSSSTKVSSSSSSSSVKPSSSSSSTGVSSSSSSSVKSSPSSTQSSTSSKASSSVSPSQTSISSSGSVSGSGSSSSSVASSTSSTSATASPTLGIKQTVGAYSYQGCYTEGTNVRALSGASFYSYTLMTLEICASDCAGFTYFGVEYGGESTSSSSKSVVSSLTATSSSSNSVISSSIASSSSSSSTGSVVSKASSSGTITSLVSSTSTSATPTPTGPSTVQVVSNYVYYGCYTEGNGVRALSPGAFAADTMTVESCQASCAGYTYFGLEYGRECYCGNSLASTSTVAPASDCSMLCAGNAYEYCGAGNRLNVYVKNGTAVPTTATTATGTGTSTAPTAVATQTTGATLPAGWKYDGCYTEGTGGRALNYQQAGGAGNTVENCISTCIAAGYTVAGMEYSSQCFCDNFLYNGAAPTDASKCSMACAGNANEMCGAGDILSLYNTGNLTAYAAPAAQKTNLPGSWTYQGCYSDNVNDNRALFWQSILTNNNTATSCLSLCAQYGYMAAGMEYGDECYCGDDSKLIASGSTIQPETDCQVACSGDKNYYCGGGSRLSYYKWTGAPLYTWNTPTGTGMGKYSYLIGGVVVPLITTTGINNKFVFMEKSGTGAPNTTGTYELDLTFINDVSKAWRPLHVKSDIFCSAGVTLPDKAGRQLNIGGWAGASTYGVRLYWPDGSPGVPGVNDWQENVNEVSLLAGRWYPSAMVMTNGSVLVMGGEVGSNSAPTPSCEILPPPVGGYAKYLDWLDRTDPDNLYPFMFVLPSGGIFVVYYNEARILDESTFDTIKTLPNMPGSVNNFLSGRTYPLEGTAVIFPQYPPYTAPVTVLVCGGSANGAAYAVDNCVSTQPEAAAPSWTLERMPSQRVMSCICALPDGTYLILNGAQEGVAGFGLATDPNFNAVLYDPTKAVNNRMSIMDTTIVARLYHSEAILMPDGRVMVSGSDPEDGTNPEEYRVEVFSPPYALSGLPAPSYTITTANKDWTYGSTYTITANIPSGNLGGVRVSMMAAVSSTHGNSMGQRTLFLTVGCAGAANAATCSLTAPPIAHVAPPGWYQIFVLDGPTPGPASWVRIGGSIADAAGLGNWPNYADFNKPGLGAVGS</sequence>
<feature type="chain" id="PRO_5035781026" evidence="3">
    <location>
        <begin position="21"/>
        <end position="1458"/>
    </location>
</feature>
<feature type="signal peptide" evidence="3">
    <location>
        <begin position="1"/>
        <end position="20"/>
    </location>
</feature>
<dbReference type="SUPFAM" id="SSF81296">
    <property type="entry name" value="E set domains"/>
    <property type="match status" value="1"/>
</dbReference>
<keyword evidence="6" id="KW-1185">Reference proteome</keyword>
<feature type="domain" description="WSC" evidence="4">
    <location>
        <begin position="586"/>
        <end position="677"/>
    </location>
</feature>
<comment type="caution">
    <text evidence="5">The sequence shown here is derived from an EMBL/GenBank/DDBJ whole genome shotgun (WGS) entry which is preliminary data.</text>
</comment>
<dbReference type="CDD" id="cd02851">
    <property type="entry name" value="E_set_GO_C"/>
    <property type="match status" value="1"/>
</dbReference>
<evidence type="ECO:0000256" key="2">
    <source>
        <dbReference type="SAM" id="MobiDB-lite"/>
    </source>
</evidence>
<evidence type="ECO:0000313" key="6">
    <source>
        <dbReference type="Proteomes" id="UP000469558"/>
    </source>
</evidence>
<feature type="domain" description="WSC" evidence="4">
    <location>
        <begin position="823"/>
        <end position="920"/>
    </location>
</feature>
<evidence type="ECO:0000256" key="3">
    <source>
        <dbReference type="SAM" id="SignalP"/>
    </source>
</evidence>
<evidence type="ECO:0000313" key="5">
    <source>
        <dbReference type="EMBL" id="TVY81880.1"/>
    </source>
</evidence>
<dbReference type="Pfam" id="PF07250">
    <property type="entry name" value="Glyoxal_oxid_N"/>
    <property type="match status" value="1"/>
</dbReference>
<dbReference type="OrthoDB" id="2019572at2759"/>
<dbReference type="InterPro" id="IPR014756">
    <property type="entry name" value="Ig_E-set"/>
</dbReference>
<gene>
    <name evidence="5" type="ORF">LSUE1_G006771</name>
</gene>
<accession>A0A8T9CDC0</accession>
<dbReference type="PANTHER" id="PTHR32208">
    <property type="entry name" value="SECRETED PROTEIN-RELATED"/>
    <property type="match status" value="1"/>
</dbReference>
<feature type="region of interest" description="Disordered" evidence="2">
    <location>
        <begin position="297"/>
        <end position="450"/>
    </location>
</feature>
<dbReference type="InterPro" id="IPR002889">
    <property type="entry name" value="WSC_carb-bd"/>
</dbReference>
<dbReference type="InterPro" id="IPR009880">
    <property type="entry name" value="Glyoxal_oxidase_N"/>
</dbReference>
<dbReference type="Gene3D" id="2.60.40.10">
    <property type="entry name" value="Immunoglobulins"/>
    <property type="match status" value="1"/>
</dbReference>
<dbReference type="InterPro" id="IPR011043">
    <property type="entry name" value="Gal_Oxase/kelch_b-propeller"/>
</dbReference>
<dbReference type="Gene3D" id="2.130.10.80">
    <property type="entry name" value="Galactose oxidase/kelch, beta-propeller"/>
    <property type="match status" value="1"/>
</dbReference>
<dbReference type="Pfam" id="PF09118">
    <property type="entry name" value="GO-like_E_set"/>
    <property type="match status" value="1"/>
</dbReference>
<name>A0A8T9CDC0_9HELO</name>
<feature type="domain" description="WSC" evidence="4">
    <location>
        <begin position="44"/>
        <end position="137"/>
    </location>
</feature>
<dbReference type="InterPro" id="IPR015202">
    <property type="entry name" value="GO-like_E_set"/>
</dbReference>
<proteinExistence type="predicted"/>
<feature type="domain" description="WSC" evidence="4">
    <location>
        <begin position="712"/>
        <end position="805"/>
    </location>
</feature>
<dbReference type="InterPro" id="IPR013783">
    <property type="entry name" value="Ig-like_fold"/>
</dbReference>
<dbReference type="SUPFAM" id="SSF50965">
    <property type="entry name" value="Galactose oxidase, central domain"/>
    <property type="match status" value="1"/>
</dbReference>
<dbReference type="SMART" id="SM00321">
    <property type="entry name" value="WSC"/>
    <property type="match status" value="5"/>
</dbReference>
<organism evidence="5 6">
    <name type="scientific">Lachnellula suecica</name>
    <dbReference type="NCBI Taxonomy" id="602035"/>
    <lineage>
        <taxon>Eukaryota</taxon>
        <taxon>Fungi</taxon>
        <taxon>Dikarya</taxon>
        <taxon>Ascomycota</taxon>
        <taxon>Pezizomycotina</taxon>
        <taxon>Leotiomycetes</taxon>
        <taxon>Helotiales</taxon>
        <taxon>Lachnaceae</taxon>
        <taxon>Lachnellula</taxon>
    </lineage>
</organism>
<dbReference type="Pfam" id="PF01822">
    <property type="entry name" value="WSC"/>
    <property type="match status" value="6"/>
</dbReference>
<feature type="domain" description="WSC" evidence="4">
    <location>
        <begin position="152"/>
        <end position="251"/>
    </location>
</feature>
<dbReference type="InterPro" id="IPR037293">
    <property type="entry name" value="Gal_Oxidase_central_sf"/>
</dbReference>
<evidence type="ECO:0000259" key="4">
    <source>
        <dbReference type="PROSITE" id="PS51212"/>
    </source>
</evidence>
<dbReference type="Proteomes" id="UP000469558">
    <property type="component" value="Unassembled WGS sequence"/>
</dbReference>
<protein>
    <submittedName>
        <fullName evidence="5">WSC domain-containing protein</fullName>
    </submittedName>
</protein>
<evidence type="ECO:0000256" key="1">
    <source>
        <dbReference type="ARBA" id="ARBA00022729"/>
    </source>
</evidence>
<dbReference type="PROSITE" id="PS51212">
    <property type="entry name" value="WSC"/>
    <property type="match status" value="5"/>
</dbReference>
<keyword evidence="1 3" id="KW-0732">Signal</keyword>
<dbReference type="EMBL" id="QGMK01000407">
    <property type="protein sequence ID" value="TVY81880.1"/>
    <property type="molecule type" value="Genomic_DNA"/>
</dbReference>
<dbReference type="PANTHER" id="PTHR32208:SF105">
    <property type="entry name" value="COPPER RADICAL OXIDASE"/>
    <property type="match status" value="1"/>
</dbReference>